<organism evidence="3 4">
    <name type="scientific">Myriangium duriaei CBS 260.36</name>
    <dbReference type="NCBI Taxonomy" id="1168546"/>
    <lineage>
        <taxon>Eukaryota</taxon>
        <taxon>Fungi</taxon>
        <taxon>Dikarya</taxon>
        <taxon>Ascomycota</taxon>
        <taxon>Pezizomycotina</taxon>
        <taxon>Dothideomycetes</taxon>
        <taxon>Dothideomycetidae</taxon>
        <taxon>Myriangiales</taxon>
        <taxon>Myriangiaceae</taxon>
        <taxon>Myriangium</taxon>
    </lineage>
</organism>
<feature type="region of interest" description="Disordered" evidence="1">
    <location>
        <begin position="1"/>
        <end position="24"/>
    </location>
</feature>
<reference evidence="3" key="1">
    <citation type="journal article" date="2020" name="Stud. Mycol.">
        <title>101 Dothideomycetes genomes: a test case for predicting lifestyles and emergence of pathogens.</title>
        <authorList>
            <person name="Haridas S."/>
            <person name="Albert R."/>
            <person name="Binder M."/>
            <person name="Bloem J."/>
            <person name="Labutti K."/>
            <person name="Salamov A."/>
            <person name="Andreopoulos B."/>
            <person name="Baker S."/>
            <person name="Barry K."/>
            <person name="Bills G."/>
            <person name="Bluhm B."/>
            <person name="Cannon C."/>
            <person name="Castanera R."/>
            <person name="Culley D."/>
            <person name="Daum C."/>
            <person name="Ezra D."/>
            <person name="Gonzalez J."/>
            <person name="Henrissat B."/>
            <person name="Kuo A."/>
            <person name="Liang C."/>
            <person name="Lipzen A."/>
            <person name="Lutzoni F."/>
            <person name="Magnuson J."/>
            <person name="Mondo S."/>
            <person name="Nolan M."/>
            <person name="Ohm R."/>
            <person name="Pangilinan J."/>
            <person name="Park H.-J."/>
            <person name="Ramirez L."/>
            <person name="Alfaro M."/>
            <person name="Sun H."/>
            <person name="Tritt A."/>
            <person name="Yoshinaga Y."/>
            <person name="Zwiers L.-H."/>
            <person name="Turgeon B."/>
            <person name="Goodwin S."/>
            <person name="Spatafora J."/>
            <person name="Crous P."/>
            <person name="Grigoriev I."/>
        </authorList>
    </citation>
    <scope>NUCLEOTIDE SEQUENCE</scope>
    <source>
        <strain evidence="3">CBS 260.36</strain>
    </source>
</reference>
<name>A0A9P4MEW9_9PEZI</name>
<dbReference type="InterPro" id="IPR021047">
    <property type="entry name" value="Mannosyltransferase_CMT1"/>
</dbReference>
<protein>
    <submittedName>
        <fullName evidence="3">Glycosyltransferase family 69 protein</fullName>
    </submittedName>
</protein>
<gene>
    <name evidence="3" type="ORF">K461DRAFT_259024</name>
</gene>
<keyword evidence="2" id="KW-1133">Transmembrane helix</keyword>
<comment type="caution">
    <text evidence="3">The sequence shown here is derived from an EMBL/GenBank/DDBJ whole genome shotgun (WGS) entry which is preliminary data.</text>
</comment>
<evidence type="ECO:0000313" key="3">
    <source>
        <dbReference type="EMBL" id="KAF2150568.1"/>
    </source>
</evidence>
<dbReference type="PANTHER" id="PTHR34144">
    <property type="entry name" value="CHROMOSOME 8, WHOLE GENOME SHOTGUN SEQUENCE"/>
    <property type="match status" value="1"/>
</dbReference>
<dbReference type="AlphaFoldDB" id="A0A9P4MEW9"/>
<proteinExistence type="predicted"/>
<evidence type="ECO:0000313" key="4">
    <source>
        <dbReference type="Proteomes" id="UP000799439"/>
    </source>
</evidence>
<dbReference type="PANTHER" id="PTHR34144:SF8">
    <property type="entry name" value="GLYCOSYLTRANSFERASE FAMILY 69 PROTEIN"/>
    <property type="match status" value="1"/>
</dbReference>
<dbReference type="Proteomes" id="UP000799439">
    <property type="component" value="Unassembled WGS sequence"/>
</dbReference>
<sequence>MPADPVNGQEASSLLPLRTLGEGQVDDDDSDLDLFADEEYAHSFDAINHKSPSRPQRIIWALVSWLPFKSLRRQRLPGASVAENSSTKPRKRRLFVWLGIILVCWCSLIIVFFPSYTRPPQHYNDLQKRAFASDEPGRANVNNEKIFIAASVYDNDGALLSGDWGKAVAGLVQLLGPQNVFLSIYENDASAKAAEALTAFAKRITCESKIVNEHLDTADLQRVIMPDGKRLLKRIAFLAKVRNQALAPLDGNPSAMQNAKFDKILYVNDVVFNPIDAANLLFSTNQGSDGKTNYRAACATDFINPFKFYDTFATRDLEGHNMGVPFYPWFTSAGRGDSRKDVQRQTDAVRVRSCWGGMVAFKASYFQDATTRSVEDTSLLRRSADIGFLERADETSPLRFRAEEDPFWDASECCLIHADLQHIDAVDLSSSTGIYMNPFVRVAYDSKTLSWLSVTRRFERLYSPAQSLINYLAGRPSVQPRRTEEPGEEVSDRVWISDEKSNTGSYQDVKRIAKPGGFCGDRKLLALPEDGHGGHWWNQPLPPDV</sequence>
<accession>A0A9P4MEW9</accession>
<evidence type="ECO:0000256" key="1">
    <source>
        <dbReference type="SAM" id="MobiDB-lite"/>
    </source>
</evidence>
<dbReference type="OrthoDB" id="7464992at2759"/>
<feature type="transmembrane region" description="Helical" evidence="2">
    <location>
        <begin position="94"/>
        <end position="116"/>
    </location>
</feature>
<evidence type="ECO:0000256" key="2">
    <source>
        <dbReference type="SAM" id="Phobius"/>
    </source>
</evidence>
<keyword evidence="2" id="KW-0472">Membrane</keyword>
<dbReference type="Pfam" id="PF11735">
    <property type="entry name" value="CAP59_mtransfer"/>
    <property type="match status" value="1"/>
</dbReference>
<dbReference type="EMBL" id="ML996089">
    <property type="protein sequence ID" value="KAF2150568.1"/>
    <property type="molecule type" value="Genomic_DNA"/>
</dbReference>
<keyword evidence="2" id="KW-0812">Transmembrane</keyword>
<keyword evidence="4" id="KW-1185">Reference proteome</keyword>